<keyword evidence="2" id="KW-1185">Reference proteome</keyword>
<proteinExistence type="predicted"/>
<dbReference type="AlphaFoldDB" id="A0A2P5CDG4"/>
<dbReference type="Proteomes" id="UP000237105">
    <property type="component" value="Unassembled WGS sequence"/>
</dbReference>
<reference evidence="2" key="1">
    <citation type="submission" date="2016-06" db="EMBL/GenBank/DDBJ databases">
        <title>Parallel loss of symbiosis genes in relatives of nitrogen-fixing non-legume Parasponia.</title>
        <authorList>
            <person name="Van Velzen R."/>
            <person name="Holmer R."/>
            <person name="Bu F."/>
            <person name="Rutten L."/>
            <person name="Van Zeijl A."/>
            <person name="Liu W."/>
            <person name="Santuari L."/>
            <person name="Cao Q."/>
            <person name="Sharma T."/>
            <person name="Shen D."/>
            <person name="Roswanjaya Y."/>
            <person name="Wardhani T."/>
            <person name="Kalhor M.S."/>
            <person name="Jansen J."/>
            <person name="Van den Hoogen J."/>
            <person name="Gungor B."/>
            <person name="Hartog M."/>
            <person name="Hontelez J."/>
            <person name="Verver J."/>
            <person name="Yang W.-C."/>
            <person name="Schijlen E."/>
            <person name="Repin R."/>
            <person name="Schilthuizen M."/>
            <person name="Schranz E."/>
            <person name="Heidstra R."/>
            <person name="Miyata K."/>
            <person name="Fedorova E."/>
            <person name="Kohlen W."/>
            <person name="Bisseling T."/>
            <person name="Smit S."/>
            <person name="Geurts R."/>
        </authorList>
    </citation>
    <scope>NUCLEOTIDE SEQUENCE [LARGE SCALE GENOMIC DNA]</scope>
    <source>
        <strain evidence="2">cv. WU1-14</strain>
    </source>
</reference>
<dbReference type="OrthoDB" id="3685at2759"/>
<evidence type="ECO:0000313" key="2">
    <source>
        <dbReference type="Proteomes" id="UP000237105"/>
    </source>
</evidence>
<accession>A0A2P5CDG4</accession>
<comment type="caution">
    <text evidence="1">The sequence shown here is derived from an EMBL/GenBank/DDBJ whole genome shotgun (WGS) entry which is preliminary data.</text>
</comment>
<name>A0A2P5CDG4_PARAD</name>
<evidence type="ECO:0000313" key="1">
    <source>
        <dbReference type="EMBL" id="PON59047.1"/>
    </source>
</evidence>
<protein>
    <submittedName>
        <fullName evidence="1">Uncharacterized protein</fullName>
    </submittedName>
</protein>
<gene>
    <name evidence="1" type="ORF">PanWU01x14_161660</name>
</gene>
<sequence>MALVFTIVALTMEFGCEDVAVVQLSEGDQGLSAGQFAALLARKYLLGFWCNFGVSGMTRAFLFVPKLSKLREWKTSHCLENQ</sequence>
<organism evidence="1 2">
    <name type="scientific">Parasponia andersonii</name>
    <name type="common">Sponia andersonii</name>
    <dbReference type="NCBI Taxonomy" id="3476"/>
    <lineage>
        <taxon>Eukaryota</taxon>
        <taxon>Viridiplantae</taxon>
        <taxon>Streptophyta</taxon>
        <taxon>Embryophyta</taxon>
        <taxon>Tracheophyta</taxon>
        <taxon>Spermatophyta</taxon>
        <taxon>Magnoliopsida</taxon>
        <taxon>eudicotyledons</taxon>
        <taxon>Gunneridae</taxon>
        <taxon>Pentapetalae</taxon>
        <taxon>rosids</taxon>
        <taxon>fabids</taxon>
        <taxon>Rosales</taxon>
        <taxon>Cannabaceae</taxon>
        <taxon>Parasponia</taxon>
    </lineage>
</organism>
<dbReference type="EMBL" id="JXTB01000143">
    <property type="protein sequence ID" value="PON59047.1"/>
    <property type="molecule type" value="Genomic_DNA"/>
</dbReference>